<dbReference type="InterPro" id="IPR000917">
    <property type="entry name" value="Sulfatase_N"/>
</dbReference>
<evidence type="ECO:0000313" key="6">
    <source>
        <dbReference type="EMBL" id="MDQ1150464.1"/>
    </source>
</evidence>
<keyword evidence="3" id="KW-0378">Hydrolase</keyword>
<comment type="similarity">
    <text evidence="1">Belongs to the sulfatase family.</text>
</comment>
<sequence>MKTTYLLITLCLTILPRISWGQDNRPNIVLILVDDLGFSDIEPYGGTDLQTPNLTALAKEGTRFQEFYNNSICAPTRASLLTGQYAHRAGVGYFNVNLGLPAYQGFLNRESRTLAEVLKQAGYSTIISGKWHVGDDYDQWPAQRGFERSFNFVGGASNFYEVSGPEQPIVPLFRNNKPFYLPKGRYLTDEITDQAIGFLKEQQKDKKPFFLYLAFNAPHWPLQAPEEETQKYNGVYREGWDSLRTQRYENAQQKGVFSLGQGIAKKGLDRTKLG</sequence>
<feature type="domain" description="Sulfatase N-terminal" evidence="5">
    <location>
        <begin position="26"/>
        <end position="244"/>
    </location>
</feature>
<evidence type="ECO:0000313" key="7">
    <source>
        <dbReference type="Proteomes" id="UP001244640"/>
    </source>
</evidence>
<proteinExistence type="inferred from homology"/>
<reference evidence="6 7" key="1">
    <citation type="submission" date="2023-07" db="EMBL/GenBank/DDBJ databases">
        <title>Functional and genomic diversity of the sorghum phyllosphere microbiome.</title>
        <authorList>
            <person name="Shade A."/>
        </authorList>
    </citation>
    <scope>NUCLEOTIDE SEQUENCE [LARGE SCALE GENOMIC DNA]</scope>
    <source>
        <strain evidence="6 7">SORGH_AS_0892</strain>
    </source>
</reference>
<dbReference type="PANTHER" id="PTHR42693:SF33">
    <property type="entry name" value="ARYLSULFATASE"/>
    <property type="match status" value="1"/>
</dbReference>
<accession>A0ABU0U678</accession>
<keyword evidence="7" id="KW-1185">Reference proteome</keyword>
<dbReference type="Pfam" id="PF00884">
    <property type="entry name" value="Sulfatase"/>
    <property type="match status" value="1"/>
</dbReference>
<dbReference type="PANTHER" id="PTHR42693">
    <property type="entry name" value="ARYLSULFATASE FAMILY MEMBER"/>
    <property type="match status" value="1"/>
</dbReference>
<dbReference type="PROSITE" id="PS00149">
    <property type="entry name" value="SULFATASE_2"/>
    <property type="match status" value="1"/>
</dbReference>
<dbReference type="InterPro" id="IPR024607">
    <property type="entry name" value="Sulfatase_CS"/>
</dbReference>
<dbReference type="InterPro" id="IPR017850">
    <property type="entry name" value="Alkaline_phosphatase_core_sf"/>
</dbReference>
<dbReference type="SUPFAM" id="SSF53649">
    <property type="entry name" value="Alkaline phosphatase-like"/>
    <property type="match status" value="1"/>
</dbReference>
<dbReference type="InterPro" id="IPR050738">
    <property type="entry name" value="Sulfatase"/>
</dbReference>
<evidence type="ECO:0000256" key="2">
    <source>
        <dbReference type="ARBA" id="ARBA00022723"/>
    </source>
</evidence>
<evidence type="ECO:0000259" key="5">
    <source>
        <dbReference type="Pfam" id="PF00884"/>
    </source>
</evidence>
<gene>
    <name evidence="6" type="ORF">QE382_002448</name>
</gene>
<evidence type="ECO:0000256" key="4">
    <source>
        <dbReference type="ARBA" id="ARBA00022837"/>
    </source>
</evidence>
<evidence type="ECO:0000256" key="3">
    <source>
        <dbReference type="ARBA" id="ARBA00022801"/>
    </source>
</evidence>
<dbReference type="Gene3D" id="3.40.720.10">
    <property type="entry name" value="Alkaline Phosphatase, subunit A"/>
    <property type="match status" value="1"/>
</dbReference>
<organism evidence="6 7">
    <name type="scientific">Sphingobacterium zeae</name>
    <dbReference type="NCBI Taxonomy" id="1776859"/>
    <lineage>
        <taxon>Bacteria</taxon>
        <taxon>Pseudomonadati</taxon>
        <taxon>Bacteroidota</taxon>
        <taxon>Sphingobacteriia</taxon>
        <taxon>Sphingobacteriales</taxon>
        <taxon>Sphingobacteriaceae</taxon>
        <taxon>Sphingobacterium</taxon>
    </lineage>
</organism>
<dbReference type="Proteomes" id="UP001244640">
    <property type="component" value="Unassembled WGS sequence"/>
</dbReference>
<evidence type="ECO:0000256" key="1">
    <source>
        <dbReference type="ARBA" id="ARBA00008779"/>
    </source>
</evidence>
<dbReference type="RefSeq" id="WP_307186101.1">
    <property type="nucleotide sequence ID" value="NZ_JAUTBA010000001.1"/>
</dbReference>
<protein>
    <submittedName>
        <fullName evidence="6">Arylsulfatase A-like enzyme</fullName>
    </submittedName>
</protein>
<keyword evidence="2" id="KW-0479">Metal-binding</keyword>
<keyword evidence="4" id="KW-0106">Calcium</keyword>
<name>A0ABU0U678_9SPHI</name>
<comment type="caution">
    <text evidence="6">The sequence shown here is derived from an EMBL/GenBank/DDBJ whole genome shotgun (WGS) entry which is preliminary data.</text>
</comment>
<dbReference type="PROSITE" id="PS00523">
    <property type="entry name" value="SULFATASE_1"/>
    <property type="match status" value="1"/>
</dbReference>
<dbReference type="EMBL" id="JAUTBA010000001">
    <property type="protein sequence ID" value="MDQ1150464.1"/>
    <property type="molecule type" value="Genomic_DNA"/>
</dbReference>